<proteinExistence type="evidence at transcript level"/>
<dbReference type="SUPFAM" id="SSF57196">
    <property type="entry name" value="EGF/Laminin"/>
    <property type="match status" value="1"/>
</dbReference>
<evidence type="ECO:0000313" key="4">
    <source>
        <dbReference type="EMBL" id="BAJ78064.1"/>
    </source>
</evidence>
<dbReference type="Gene3D" id="2.10.25.10">
    <property type="entry name" value="Laminin"/>
    <property type="match status" value="1"/>
</dbReference>
<organism evidence="4">
    <name type="scientific">Cryptosporidium parvum</name>
    <dbReference type="NCBI Taxonomy" id="5807"/>
    <lineage>
        <taxon>Eukaryota</taxon>
        <taxon>Sar</taxon>
        <taxon>Alveolata</taxon>
        <taxon>Apicomplexa</taxon>
        <taxon>Conoidasida</taxon>
        <taxon>Coccidia</taxon>
        <taxon>Eucoccidiorida</taxon>
        <taxon>Eimeriorina</taxon>
        <taxon>Cryptosporidiidae</taxon>
        <taxon>Cryptosporidium</taxon>
    </lineage>
</organism>
<evidence type="ECO:0000256" key="1">
    <source>
        <dbReference type="PROSITE-ProRule" id="PRU00076"/>
    </source>
</evidence>
<dbReference type="Pfam" id="PF00090">
    <property type="entry name" value="TSP_1"/>
    <property type="match status" value="2"/>
</dbReference>
<dbReference type="SUPFAM" id="SSF82895">
    <property type="entry name" value="TSP-1 type 1 repeat"/>
    <property type="match status" value="2"/>
</dbReference>
<dbReference type="InterPro" id="IPR036383">
    <property type="entry name" value="TSP1_rpt_sf"/>
</dbReference>
<dbReference type="InterPro" id="IPR000742">
    <property type="entry name" value="EGF"/>
</dbReference>
<comment type="caution">
    <text evidence="1">Lacks conserved residue(s) required for the propagation of feature annotation.</text>
</comment>
<dbReference type="PANTHER" id="PTHR11311:SF30">
    <property type="entry name" value="SPONDIN-LIKE TSP1 DOMAIN-CONTAINING PROTEIN"/>
    <property type="match status" value="1"/>
</dbReference>
<dbReference type="GO" id="GO:0005886">
    <property type="term" value="C:plasma membrane"/>
    <property type="evidence" value="ECO:0007669"/>
    <property type="project" value="TreeGrafter"/>
</dbReference>
<dbReference type="PROSITE" id="PS01186">
    <property type="entry name" value="EGF_2"/>
    <property type="match status" value="1"/>
</dbReference>
<dbReference type="Pfam" id="PF00008">
    <property type="entry name" value="EGF"/>
    <property type="match status" value="1"/>
</dbReference>
<keyword evidence="1" id="KW-0245">EGF-like domain</keyword>
<keyword evidence="2" id="KW-0812">Transmembrane</keyword>
<dbReference type="VEuPathDB" id="CryptoDB:CPATCC_0012240"/>
<sequence length="204" mass="21747">MAGGLECTITSQISACNSDVECLPCGFTDWGSWSPCSASCDGGLTIRTRELTHSAPGCDSLLKETSSCNSSPCPVDCVLSFWSPWTGCSKFLCEGTKSRYRVVVREAMNGGTACPSSNQLRQVVECSGCEGICDTQLEPICQNSGECFNIGNDGYYCKCAEGFYGRNCTISSDNKFNIILGTSSGLAVGLLVILFILLLGRSRN</sequence>
<dbReference type="CDD" id="cd00054">
    <property type="entry name" value="EGF_CA"/>
    <property type="match status" value="1"/>
</dbReference>
<keyword evidence="2" id="KW-0472">Membrane</keyword>
<accession>F0X643</accession>
<feature type="domain" description="EGF-like" evidence="3">
    <location>
        <begin position="130"/>
        <end position="169"/>
    </location>
</feature>
<evidence type="ECO:0000259" key="3">
    <source>
        <dbReference type="PROSITE" id="PS50026"/>
    </source>
</evidence>
<dbReference type="PROSITE" id="PS00022">
    <property type="entry name" value="EGF_1"/>
    <property type="match status" value="1"/>
</dbReference>
<dbReference type="GO" id="GO:0030036">
    <property type="term" value="P:actin cytoskeleton organization"/>
    <property type="evidence" value="ECO:0007669"/>
    <property type="project" value="TreeGrafter"/>
</dbReference>
<dbReference type="InterPro" id="IPR051418">
    <property type="entry name" value="Spondin/Thrombospondin_T1"/>
</dbReference>
<evidence type="ECO:0000256" key="2">
    <source>
        <dbReference type="SAM" id="Phobius"/>
    </source>
</evidence>
<gene>
    <name evidence="4" type="primary">cgd6_780</name>
</gene>
<protein>
    <submittedName>
        <fullName evidence="4">Cgd6_780 protein</fullName>
    </submittedName>
</protein>
<keyword evidence="1" id="KW-1015">Disulfide bond</keyword>
<dbReference type="VEuPathDB" id="CryptoDB:cgd6_780"/>
<dbReference type="SMART" id="SM00209">
    <property type="entry name" value="TSP1"/>
    <property type="match status" value="2"/>
</dbReference>
<dbReference type="InterPro" id="IPR000884">
    <property type="entry name" value="TSP1_rpt"/>
</dbReference>
<dbReference type="PROSITE" id="PS50092">
    <property type="entry name" value="TSP1"/>
    <property type="match status" value="2"/>
</dbReference>
<dbReference type="Gene3D" id="2.20.100.10">
    <property type="entry name" value="Thrombospondin type-1 (TSP1) repeat"/>
    <property type="match status" value="2"/>
</dbReference>
<dbReference type="PROSITE" id="PS50026">
    <property type="entry name" value="EGF_3"/>
    <property type="match status" value="1"/>
</dbReference>
<feature type="transmembrane region" description="Helical" evidence="2">
    <location>
        <begin position="176"/>
        <end position="199"/>
    </location>
</feature>
<keyword evidence="2" id="KW-1133">Transmembrane helix</keyword>
<feature type="disulfide bond" evidence="1">
    <location>
        <begin position="159"/>
        <end position="168"/>
    </location>
</feature>
<dbReference type="AlphaFoldDB" id="F0X643"/>
<reference evidence="4" key="1">
    <citation type="submission" date="2011-02" db="EMBL/GenBank/DDBJ databases">
        <title>Construction and analysis of full-length cDNA library of Cryptosporidium parvum.</title>
        <authorList>
            <person name="Yamagishi J."/>
            <person name="Wakaguri H."/>
            <person name="Sugano S."/>
            <person name="Kawano S."/>
            <person name="Fujisaki K."/>
            <person name="Sugimoto C."/>
            <person name="Watanabe J."/>
            <person name="Suzuki Y."/>
            <person name="Kimata I."/>
            <person name="Xuan X."/>
        </authorList>
    </citation>
    <scope>NUCLEOTIDE SEQUENCE</scope>
    <source>
        <strain evidence="4">HNJ-1</strain>
    </source>
</reference>
<name>F0X643_CRYPV</name>
<dbReference type="EMBL" id="FX115961">
    <property type="protein sequence ID" value="BAJ78064.1"/>
    <property type="molecule type" value="mRNA"/>
</dbReference>
<dbReference type="PANTHER" id="PTHR11311">
    <property type="entry name" value="SPONDIN"/>
    <property type="match status" value="1"/>
</dbReference>